<feature type="domain" description="Ig-like" evidence="12">
    <location>
        <begin position="209"/>
        <end position="297"/>
    </location>
</feature>
<feature type="chain" id="PRO_5041650042" evidence="11">
    <location>
        <begin position="24"/>
        <end position="318"/>
    </location>
</feature>
<dbReference type="FunFam" id="2.60.40.10:FF:000204">
    <property type="entry name" value="Major histocompatibility complex, class I-related protein"/>
    <property type="match status" value="1"/>
</dbReference>
<reference evidence="14" key="1">
    <citation type="submission" date="2025-08" db="UniProtKB">
        <authorList>
            <consortium name="RefSeq"/>
        </authorList>
    </citation>
    <scope>IDENTIFICATION</scope>
    <source>
        <tissue evidence="14">Blood</tissue>
    </source>
</reference>
<dbReference type="InterPro" id="IPR011162">
    <property type="entry name" value="MHC_I/II-like_Ag-recog"/>
</dbReference>
<evidence type="ECO:0000256" key="7">
    <source>
        <dbReference type="ARBA" id="ARBA00023136"/>
    </source>
</evidence>
<dbReference type="InterPro" id="IPR007110">
    <property type="entry name" value="Ig-like_dom"/>
</dbReference>
<evidence type="ECO:0000313" key="13">
    <source>
        <dbReference type="Proteomes" id="UP001190640"/>
    </source>
</evidence>
<dbReference type="InterPro" id="IPR003006">
    <property type="entry name" value="Ig/MHC_CS"/>
</dbReference>
<dbReference type="PANTHER" id="PTHR16675:SF242">
    <property type="entry name" value="MAJOR HISTOCOMPATIBILITY COMPLEX CLASS I-RELATED GENE PROTEIN"/>
    <property type="match status" value="1"/>
</dbReference>
<proteinExistence type="inferred from homology"/>
<dbReference type="AlphaFoldDB" id="A0AA97J5Y7"/>
<dbReference type="InterPro" id="IPR013783">
    <property type="entry name" value="Ig-like_fold"/>
</dbReference>
<dbReference type="GeneID" id="129327210"/>
<dbReference type="InterPro" id="IPR036179">
    <property type="entry name" value="Ig-like_dom_sf"/>
</dbReference>
<dbReference type="InterPro" id="IPR011161">
    <property type="entry name" value="MHC_I-like_Ag-recog"/>
</dbReference>
<gene>
    <name evidence="14" type="primary">LOC129327210</name>
</gene>
<dbReference type="CDD" id="cd07698">
    <property type="entry name" value="IgC1_MHC_I_alpha3"/>
    <property type="match status" value="1"/>
</dbReference>
<dbReference type="GO" id="GO:0006955">
    <property type="term" value="P:immune response"/>
    <property type="evidence" value="ECO:0007669"/>
    <property type="project" value="TreeGrafter"/>
</dbReference>
<name>A0AA97J5Y7_EUBMA</name>
<dbReference type="InterPro" id="IPR001039">
    <property type="entry name" value="MHC_I_a_a1/a2"/>
</dbReference>
<dbReference type="GO" id="GO:0042612">
    <property type="term" value="C:MHC class I protein complex"/>
    <property type="evidence" value="ECO:0007669"/>
    <property type="project" value="UniProtKB-KW"/>
</dbReference>
<dbReference type="Gene3D" id="3.30.500.10">
    <property type="entry name" value="MHC class I-like antigen recognition-like"/>
    <property type="match status" value="1"/>
</dbReference>
<keyword evidence="9" id="KW-0325">Glycoprotein</keyword>
<dbReference type="Pfam" id="PF00129">
    <property type="entry name" value="MHC_I"/>
    <property type="match status" value="1"/>
</dbReference>
<evidence type="ECO:0000256" key="3">
    <source>
        <dbReference type="ARBA" id="ARBA00022692"/>
    </source>
</evidence>
<protein>
    <submittedName>
        <fullName evidence="14">Major histocompatibility complex class I-related gene protein-like</fullName>
    </submittedName>
</protein>
<comment type="similarity">
    <text evidence="10">Belongs to the MHC class I family.</text>
</comment>
<dbReference type="PRINTS" id="PR01638">
    <property type="entry name" value="MHCCLASSI"/>
</dbReference>
<dbReference type="Proteomes" id="UP001190640">
    <property type="component" value="Chromosome 4"/>
</dbReference>
<dbReference type="GO" id="GO:0005615">
    <property type="term" value="C:extracellular space"/>
    <property type="evidence" value="ECO:0007669"/>
    <property type="project" value="TreeGrafter"/>
</dbReference>
<evidence type="ECO:0000256" key="2">
    <source>
        <dbReference type="ARBA" id="ARBA00022451"/>
    </source>
</evidence>
<evidence type="ECO:0000256" key="8">
    <source>
        <dbReference type="ARBA" id="ARBA00023157"/>
    </source>
</evidence>
<dbReference type="InterPro" id="IPR003597">
    <property type="entry name" value="Ig_C1-set"/>
</dbReference>
<organism evidence="13 14">
    <name type="scientific">Eublepharis macularius</name>
    <name type="common">Leopard gecko</name>
    <name type="synonym">Cyrtodactylus macularius</name>
    <dbReference type="NCBI Taxonomy" id="481883"/>
    <lineage>
        <taxon>Eukaryota</taxon>
        <taxon>Metazoa</taxon>
        <taxon>Chordata</taxon>
        <taxon>Craniata</taxon>
        <taxon>Vertebrata</taxon>
        <taxon>Euteleostomi</taxon>
        <taxon>Lepidosauria</taxon>
        <taxon>Squamata</taxon>
        <taxon>Bifurcata</taxon>
        <taxon>Gekkota</taxon>
        <taxon>Eublepharidae</taxon>
        <taxon>Eublepharinae</taxon>
        <taxon>Eublepharis</taxon>
    </lineage>
</organism>
<evidence type="ECO:0000256" key="9">
    <source>
        <dbReference type="ARBA" id="ARBA00023180"/>
    </source>
</evidence>
<dbReference type="GO" id="GO:0009897">
    <property type="term" value="C:external side of plasma membrane"/>
    <property type="evidence" value="ECO:0007669"/>
    <property type="project" value="TreeGrafter"/>
</dbReference>
<dbReference type="InterPro" id="IPR037055">
    <property type="entry name" value="MHC_I-like_Ag-recog_sf"/>
</dbReference>
<keyword evidence="6" id="KW-1133">Transmembrane helix</keyword>
<keyword evidence="7" id="KW-0472">Membrane</keyword>
<evidence type="ECO:0000256" key="10">
    <source>
        <dbReference type="RuleBase" id="RU004439"/>
    </source>
</evidence>
<dbReference type="GO" id="GO:0002474">
    <property type="term" value="P:antigen processing and presentation of peptide antigen via MHC class I"/>
    <property type="evidence" value="ECO:0007669"/>
    <property type="project" value="UniProtKB-KW"/>
</dbReference>
<keyword evidence="4 11" id="KW-0732">Signal</keyword>
<evidence type="ECO:0000259" key="12">
    <source>
        <dbReference type="PROSITE" id="PS50835"/>
    </source>
</evidence>
<sequence>MTHLWRGSLLLVAAAFLLEGCFGSSWHSLRYFYTTIWDPVRDVSDFIAVIYVDDLFVGYYNSTMKRVVPQVSRIRKVEEDNPHFLDRYTNLAMLDELRQKMHLKDQRHLYNQSRGLHTWQCTFGCELSQDRYKRGFSHIGYNGEDYLSFDKETLTWTAATVPAQVTKRKWDANLARNRYIKSYLEEVCIEWLQKFLDYGEESLLWREPPTVRVTLKASYDGLETLVCRAHGFYPKEIDATWRKDGEVWEQETFRGGVVPNSDGTYHTWLSVKIHPEDRFRYQCHVEHDGLPEPLDVAWEEPGKRRGSYQAAHKAPSNL</sequence>
<dbReference type="Gene3D" id="2.60.40.10">
    <property type="entry name" value="Immunoglobulins"/>
    <property type="match status" value="1"/>
</dbReference>
<dbReference type="PROSITE" id="PS00290">
    <property type="entry name" value="IG_MHC"/>
    <property type="match status" value="1"/>
</dbReference>
<dbReference type="FunFam" id="3.30.500.10:FF:000001">
    <property type="entry name" value="H-2 class I histocompatibility antigen, alpha chain"/>
    <property type="match status" value="1"/>
</dbReference>
<evidence type="ECO:0000256" key="11">
    <source>
        <dbReference type="SAM" id="SignalP"/>
    </source>
</evidence>
<evidence type="ECO:0000256" key="4">
    <source>
        <dbReference type="ARBA" id="ARBA00022729"/>
    </source>
</evidence>
<keyword evidence="2" id="KW-0490">MHC I</keyword>
<keyword evidence="5" id="KW-0391">Immunity</keyword>
<keyword evidence="13" id="KW-1185">Reference proteome</keyword>
<dbReference type="PANTHER" id="PTHR16675">
    <property type="entry name" value="MHC CLASS I-RELATED"/>
    <property type="match status" value="1"/>
</dbReference>
<dbReference type="PROSITE" id="PS50835">
    <property type="entry name" value="IG_LIKE"/>
    <property type="match status" value="1"/>
</dbReference>
<dbReference type="SUPFAM" id="SSF54452">
    <property type="entry name" value="MHC antigen-recognition domain"/>
    <property type="match status" value="1"/>
</dbReference>
<evidence type="ECO:0000256" key="5">
    <source>
        <dbReference type="ARBA" id="ARBA00022859"/>
    </source>
</evidence>
<dbReference type="RefSeq" id="XP_054831675.1">
    <property type="nucleotide sequence ID" value="XM_054975700.1"/>
</dbReference>
<accession>A0AA97J5Y7</accession>
<keyword evidence="8" id="KW-1015">Disulfide bond</keyword>
<dbReference type="Pfam" id="PF07654">
    <property type="entry name" value="C1-set"/>
    <property type="match status" value="1"/>
</dbReference>
<dbReference type="InterPro" id="IPR050208">
    <property type="entry name" value="MHC_class-I_related"/>
</dbReference>
<keyword evidence="3" id="KW-0812">Transmembrane</keyword>
<evidence type="ECO:0000256" key="1">
    <source>
        <dbReference type="ARBA" id="ARBA00004479"/>
    </source>
</evidence>
<evidence type="ECO:0000256" key="6">
    <source>
        <dbReference type="ARBA" id="ARBA00022989"/>
    </source>
</evidence>
<comment type="subcellular location">
    <subcellularLocation>
        <location evidence="1">Membrane</location>
        <topology evidence="1">Single-pass type I membrane protein</topology>
    </subcellularLocation>
</comment>
<evidence type="ECO:0000313" key="14">
    <source>
        <dbReference type="RefSeq" id="XP_054831675.1"/>
    </source>
</evidence>
<dbReference type="SUPFAM" id="SSF48726">
    <property type="entry name" value="Immunoglobulin"/>
    <property type="match status" value="1"/>
</dbReference>
<feature type="signal peptide" evidence="11">
    <location>
        <begin position="1"/>
        <end position="23"/>
    </location>
</feature>
<dbReference type="KEGG" id="emc:129327210"/>
<dbReference type="SMART" id="SM00407">
    <property type="entry name" value="IGc1"/>
    <property type="match status" value="1"/>
</dbReference>